<evidence type="ECO:0000259" key="2">
    <source>
        <dbReference type="Pfam" id="PF00472"/>
    </source>
</evidence>
<dbReference type="PANTHER" id="PTHR43804">
    <property type="entry name" value="LD18447P"/>
    <property type="match status" value="1"/>
</dbReference>
<gene>
    <name evidence="3" type="primary">prfA_2</name>
    <name evidence="3" type="ORF">Q31b_14480</name>
</gene>
<organism evidence="3 4">
    <name type="scientific">Novipirellula aureliae</name>
    <dbReference type="NCBI Taxonomy" id="2527966"/>
    <lineage>
        <taxon>Bacteria</taxon>
        <taxon>Pseudomonadati</taxon>
        <taxon>Planctomycetota</taxon>
        <taxon>Planctomycetia</taxon>
        <taxon>Pirellulales</taxon>
        <taxon>Pirellulaceae</taxon>
        <taxon>Novipirellula</taxon>
    </lineage>
</organism>
<dbReference type="InterPro" id="IPR050057">
    <property type="entry name" value="Prokaryotic/Mito_RF"/>
</dbReference>
<evidence type="ECO:0000313" key="4">
    <source>
        <dbReference type="Proteomes" id="UP000315471"/>
    </source>
</evidence>
<evidence type="ECO:0000256" key="1">
    <source>
        <dbReference type="ARBA" id="ARBA00010835"/>
    </source>
</evidence>
<keyword evidence="4" id="KW-1185">Reference proteome</keyword>
<dbReference type="Pfam" id="PF00472">
    <property type="entry name" value="RF-1"/>
    <property type="match status" value="1"/>
</dbReference>
<dbReference type="RefSeq" id="WP_231617367.1">
    <property type="nucleotide sequence ID" value="NZ_SJPY01000002.1"/>
</dbReference>
<evidence type="ECO:0000313" key="3">
    <source>
        <dbReference type="EMBL" id="TWU43916.1"/>
    </source>
</evidence>
<dbReference type="InterPro" id="IPR000352">
    <property type="entry name" value="Pep_chain_release_fac_I"/>
</dbReference>
<feature type="domain" description="Prokaryotic-type class I peptide chain release factors" evidence="2">
    <location>
        <begin position="35"/>
        <end position="99"/>
    </location>
</feature>
<reference evidence="3 4" key="1">
    <citation type="submission" date="2019-02" db="EMBL/GenBank/DDBJ databases">
        <title>Deep-cultivation of Planctomycetes and their phenomic and genomic characterization uncovers novel biology.</title>
        <authorList>
            <person name="Wiegand S."/>
            <person name="Jogler M."/>
            <person name="Boedeker C."/>
            <person name="Pinto D."/>
            <person name="Vollmers J."/>
            <person name="Rivas-Marin E."/>
            <person name="Kohn T."/>
            <person name="Peeters S.H."/>
            <person name="Heuer A."/>
            <person name="Rast P."/>
            <person name="Oberbeckmann S."/>
            <person name="Bunk B."/>
            <person name="Jeske O."/>
            <person name="Meyerdierks A."/>
            <person name="Storesund J.E."/>
            <person name="Kallscheuer N."/>
            <person name="Luecker S."/>
            <person name="Lage O.M."/>
            <person name="Pohl T."/>
            <person name="Merkel B.J."/>
            <person name="Hornburger P."/>
            <person name="Mueller R.-W."/>
            <person name="Bruemmer F."/>
            <person name="Labrenz M."/>
            <person name="Spormann A.M."/>
            <person name="Op Den Camp H."/>
            <person name="Overmann J."/>
            <person name="Amann R."/>
            <person name="Jetten M.S.M."/>
            <person name="Mascher T."/>
            <person name="Medema M.H."/>
            <person name="Devos D.P."/>
            <person name="Kaster A.-K."/>
            <person name="Ovreas L."/>
            <person name="Rohde M."/>
            <person name="Galperin M.Y."/>
            <person name="Jogler C."/>
        </authorList>
    </citation>
    <scope>NUCLEOTIDE SEQUENCE [LARGE SCALE GENOMIC DNA]</scope>
    <source>
        <strain evidence="3 4">Q31b</strain>
    </source>
</reference>
<name>A0A5C6E8X6_9BACT</name>
<dbReference type="PANTHER" id="PTHR43804:SF6">
    <property type="entry name" value="CLASS I PEPTIDE CHAIN RELEASE FACTOR"/>
    <property type="match status" value="1"/>
</dbReference>
<dbReference type="Proteomes" id="UP000315471">
    <property type="component" value="Unassembled WGS sequence"/>
</dbReference>
<comment type="caution">
    <text evidence="3">The sequence shown here is derived from an EMBL/GenBank/DDBJ whole genome shotgun (WGS) entry which is preliminary data.</text>
</comment>
<protein>
    <submittedName>
        <fullName evidence="3">Peptide chain release factor 1</fullName>
    </submittedName>
</protein>
<dbReference type="InterPro" id="IPR045853">
    <property type="entry name" value="Pep_chain_release_fac_I_sf"/>
</dbReference>
<proteinExistence type="inferred from homology"/>
<dbReference type="EMBL" id="SJPY01000002">
    <property type="protein sequence ID" value="TWU43916.1"/>
    <property type="molecule type" value="Genomic_DNA"/>
</dbReference>
<accession>A0A5C6E8X6</accession>
<sequence length="190" mass="21507">MDSESSEPKKTLPMDVLTIAGVHPAVQSPKDLLEQCELRTQRRSGPGGQHRNKTSSGVFLIHRPSQIVGEATERRSQADNRRIALKRLRFRLAIEIRSQPKLDTPTDPIEASLRDRYRQILKRMNDNNEDKPAVLALLLNDLYTAGGQTRFVAKEWGTSTTSLVNFVRSVPAAFAWLNRLRDHQGMKPLK</sequence>
<dbReference type="AlphaFoldDB" id="A0A5C6E8X6"/>
<dbReference type="SUPFAM" id="SSF75620">
    <property type="entry name" value="Release factor"/>
    <property type="match status" value="1"/>
</dbReference>
<dbReference type="Gene3D" id="3.30.160.20">
    <property type="match status" value="1"/>
</dbReference>
<comment type="similarity">
    <text evidence="1">Belongs to the prokaryotic/mitochondrial release factor family.</text>
</comment>
<dbReference type="GO" id="GO:0003747">
    <property type="term" value="F:translation release factor activity"/>
    <property type="evidence" value="ECO:0007669"/>
    <property type="project" value="InterPro"/>
</dbReference>